<evidence type="ECO:0000313" key="2">
    <source>
        <dbReference type="EMBL" id="MBB4175092.1"/>
    </source>
</evidence>
<organism evidence="2 3">
    <name type="scientific">Sulfitobacter noctilucicola</name>
    <dbReference type="NCBI Taxonomy" id="1342301"/>
    <lineage>
        <taxon>Bacteria</taxon>
        <taxon>Pseudomonadati</taxon>
        <taxon>Pseudomonadota</taxon>
        <taxon>Alphaproteobacteria</taxon>
        <taxon>Rhodobacterales</taxon>
        <taxon>Roseobacteraceae</taxon>
        <taxon>Sulfitobacter</taxon>
    </lineage>
</organism>
<dbReference type="InterPro" id="IPR029016">
    <property type="entry name" value="GAF-like_dom_sf"/>
</dbReference>
<dbReference type="PROSITE" id="PS51078">
    <property type="entry name" value="ICLR_ED"/>
    <property type="match status" value="1"/>
</dbReference>
<accession>A0A7W6MAC4</accession>
<dbReference type="PANTHER" id="PTHR30136">
    <property type="entry name" value="HELIX-TURN-HELIX TRANSCRIPTIONAL REGULATOR, ICLR FAMILY"/>
    <property type="match status" value="1"/>
</dbReference>
<dbReference type="Gene3D" id="3.30.450.40">
    <property type="match status" value="1"/>
</dbReference>
<evidence type="ECO:0000259" key="1">
    <source>
        <dbReference type="PROSITE" id="PS51078"/>
    </source>
</evidence>
<dbReference type="PANTHER" id="PTHR30136:SF35">
    <property type="entry name" value="HTH-TYPE TRANSCRIPTIONAL REGULATOR RV1719"/>
    <property type="match status" value="1"/>
</dbReference>
<name>A0A7W6MAC4_9RHOB</name>
<dbReference type="AlphaFoldDB" id="A0A7W6MAC4"/>
<sequence length="205" mass="22257">MTLRDEGLVRQDPASGLYSASIGLLELSRAVPESLSLTALVEEQIKQLAEETQTTVYLSVVSGDAVVCTARHNGGRAIEVRWWAVGEERAFNKGTGPRVLLAYQPEERREVVMKNTLALEADQITELRNELDDIRATGVIVKHDEIATGLSAMAVPLLDQNGMILAAISTGGLSPRYKGADRSEMENLMTKAAADMGEKLRGYSV</sequence>
<evidence type="ECO:0000313" key="3">
    <source>
        <dbReference type="Proteomes" id="UP000565745"/>
    </source>
</evidence>
<dbReference type="GO" id="GO:0003677">
    <property type="term" value="F:DNA binding"/>
    <property type="evidence" value="ECO:0007669"/>
    <property type="project" value="TreeGrafter"/>
</dbReference>
<dbReference type="InterPro" id="IPR050707">
    <property type="entry name" value="HTH_MetabolicPath_Reg"/>
</dbReference>
<protein>
    <submittedName>
        <fullName evidence="2">IclR family acetate operon transcriptional repressor</fullName>
    </submittedName>
</protein>
<feature type="domain" description="IclR-ED" evidence="1">
    <location>
        <begin position="23"/>
        <end position="202"/>
    </location>
</feature>
<dbReference type="GO" id="GO:0045892">
    <property type="term" value="P:negative regulation of DNA-templated transcription"/>
    <property type="evidence" value="ECO:0007669"/>
    <property type="project" value="TreeGrafter"/>
</dbReference>
<keyword evidence="3" id="KW-1185">Reference proteome</keyword>
<proteinExistence type="predicted"/>
<dbReference type="Pfam" id="PF01614">
    <property type="entry name" value="IclR_C"/>
    <property type="match status" value="1"/>
</dbReference>
<gene>
    <name evidence="2" type="ORF">GGR93_002880</name>
</gene>
<dbReference type="EMBL" id="JACIFU010000003">
    <property type="protein sequence ID" value="MBB4175092.1"/>
    <property type="molecule type" value="Genomic_DNA"/>
</dbReference>
<reference evidence="2 3" key="1">
    <citation type="submission" date="2020-08" db="EMBL/GenBank/DDBJ databases">
        <title>Genomic Encyclopedia of Type Strains, Phase IV (KMG-IV): sequencing the most valuable type-strain genomes for metagenomic binning, comparative biology and taxonomic classification.</title>
        <authorList>
            <person name="Goeker M."/>
        </authorList>
    </citation>
    <scope>NUCLEOTIDE SEQUENCE [LARGE SCALE GENOMIC DNA]</scope>
    <source>
        <strain evidence="2 3">DSM 101015</strain>
    </source>
</reference>
<comment type="caution">
    <text evidence="2">The sequence shown here is derived from an EMBL/GenBank/DDBJ whole genome shotgun (WGS) entry which is preliminary data.</text>
</comment>
<dbReference type="SUPFAM" id="SSF55781">
    <property type="entry name" value="GAF domain-like"/>
    <property type="match status" value="1"/>
</dbReference>
<dbReference type="Proteomes" id="UP000565745">
    <property type="component" value="Unassembled WGS sequence"/>
</dbReference>
<dbReference type="GO" id="GO:0003700">
    <property type="term" value="F:DNA-binding transcription factor activity"/>
    <property type="evidence" value="ECO:0007669"/>
    <property type="project" value="TreeGrafter"/>
</dbReference>
<dbReference type="InterPro" id="IPR014757">
    <property type="entry name" value="Tscrpt_reg_IclR_C"/>
</dbReference>